<feature type="signal peptide" evidence="1">
    <location>
        <begin position="1"/>
        <end position="22"/>
    </location>
</feature>
<accession>A0ABY4KNY7</accession>
<keyword evidence="1" id="KW-0732">Signal</keyword>
<reference evidence="2 3" key="1">
    <citation type="submission" date="2022-04" db="EMBL/GenBank/DDBJ databases">
        <title>Pseudomonas knackmussii B09-2.</title>
        <authorList>
            <person name="Deng Y."/>
        </authorList>
    </citation>
    <scope>NUCLEOTIDE SEQUENCE [LARGE SCALE GENOMIC DNA]</scope>
    <source>
        <strain evidence="2 3">B09-2</strain>
    </source>
</reference>
<organism evidence="2 3">
    <name type="scientific">Pseudomonas knackmussii</name>
    <dbReference type="NCBI Taxonomy" id="65741"/>
    <lineage>
        <taxon>Bacteria</taxon>
        <taxon>Pseudomonadati</taxon>
        <taxon>Pseudomonadota</taxon>
        <taxon>Gammaproteobacteria</taxon>
        <taxon>Pseudomonadales</taxon>
        <taxon>Pseudomonadaceae</taxon>
        <taxon>Pseudomonas</taxon>
    </lineage>
</organism>
<feature type="chain" id="PRO_5047350830" description="Secreted protein" evidence="1">
    <location>
        <begin position="23"/>
        <end position="185"/>
    </location>
</feature>
<dbReference type="Proteomes" id="UP000831189">
    <property type="component" value="Chromosome"/>
</dbReference>
<proteinExistence type="predicted"/>
<dbReference type="EMBL" id="CP096208">
    <property type="protein sequence ID" value="UPQ82274.1"/>
    <property type="molecule type" value="Genomic_DNA"/>
</dbReference>
<gene>
    <name evidence="2" type="ORF">M0M42_18050</name>
</gene>
<evidence type="ECO:0000313" key="2">
    <source>
        <dbReference type="EMBL" id="UPQ82274.1"/>
    </source>
</evidence>
<keyword evidence="3" id="KW-1185">Reference proteome</keyword>
<evidence type="ECO:0000313" key="3">
    <source>
        <dbReference type="Proteomes" id="UP000831189"/>
    </source>
</evidence>
<evidence type="ECO:0000256" key="1">
    <source>
        <dbReference type="SAM" id="SignalP"/>
    </source>
</evidence>
<evidence type="ECO:0008006" key="4">
    <source>
        <dbReference type="Google" id="ProtNLM"/>
    </source>
</evidence>
<name>A0ABY4KNY7_9PSED</name>
<protein>
    <recommendedName>
        <fullName evidence="4">Secreted protein</fullName>
    </recommendedName>
</protein>
<sequence>MIRAKILLVLWASFTVQSTAWAEPQSIQLKAHGTEVVFADPEQGSWRSVYYSKDDSSHELFPDQHAYFDESIPSDLSENDKYLKIHRIIRGSIEGEALEEDYERAYCAFVEMATGCVVRQETGSFCGGKWADKGDLWLWAGEEITIDQRDPYKPLNNSNVEVLLEINGEANLPLCRQIVPGRNID</sequence>